<accession>A0ABR1G8W4</accession>
<gene>
    <name evidence="2" type="ORF">SO694_00004750</name>
</gene>
<sequence length="273" mass="28296">MMGRLLLIGALLAPVAAAADVAAALKSTCEGVAKKYDVSCSMALYGRSGGTTLDATSSAGFIDGGLGLGTKAVPASDDDVYVYGSITKMFTASAIYQLAREAASASATRSHPYEAWKAFDQAAAAKGTLSKASKFVDAGPCDAFTPVKGFMEQRRGPTIEVSDALYGLEGIVTNASLADMTYWGDGRFAWYGAGTFDLAFSATYFPDYGFTLAVATNAEMEAQAQPGDARACVGFHAVLAALGLGPALECAFVVPRGRRFMGTCECKNATALP</sequence>
<evidence type="ECO:0000313" key="3">
    <source>
        <dbReference type="Proteomes" id="UP001363151"/>
    </source>
</evidence>
<feature type="signal peptide" evidence="1">
    <location>
        <begin position="1"/>
        <end position="18"/>
    </location>
</feature>
<feature type="chain" id="PRO_5046106872" evidence="1">
    <location>
        <begin position="19"/>
        <end position="273"/>
    </location>
</feature>
<name>A0ABR1G8W4_AURAN</name>
<keyword evidence="3" id="KW-1185">Reference proteome</keyword>
<comment type="caution">
    <text evidence="2">The sequence shown here is derived from an EMBL/GenBank/DDBJ whole genome shotgun (WGS) entry which is preliminary data.</text>
</comment>
<dbReference type="InterPro" id="IPR012338">
    <property type="entry name" value="Beta-lactam/transpept-like"/>
</dbReference>
<dbReference type="SUPFAM" id="SSF56601">
    <property type="entry name" value="beta-lactamase/transpeptidase-like"/>
    <property type="match status" value="1"/>
</dbReference>
<organism evidence="2 3">
    <name type="scientific">Aureococcus anophagefferens</name>
    <name type="common">Harmful bloom alga</name>
    <dbReference type="NCBI Taxonomy" id="44056"/>
    <lineage>
        <taxon>Eukaryota</taxon>
        <taxon>Sar</taxon>
        <taxon>Stramenopiles</taxon>
        <taxon>Ochrophyta</taxon>
        <taxon>Pelagophyceae</taxon>
        <taxon>Pelagomonadales</taxon>
        <taxon>Pelagomonadaceae</taxon>
        <taxon>Aureococcus</taxon>
    </lineage>
</organism>
<keyword evidence="1" id="KW-0732">Signal</keyword>
<protein>
    <submittedName>
        <fullName evidence="2">Beta-lactamase</fullName>
    </submittedName>
</protein>
<evidence type="ECO:0000256" key="1">
    <source>
        <dbReference type="SAM" id="SignalP"/>
    </source>
</evidence>
<proteinExistence type="predicted"/>
<evidence type="ECO:0000313" key="2">
    <source>
        <dbReference type="EMBL" id="KAK7249791.1"/>
    </source>
</evidence>
<dbReference type="EMBL" id="JBBJCI010000040">
    <property type="protein sequence ID" value="KAK7249791.1"/>
    <property type="molecule type" value="Genomic_DNA"/>
</dbReference>
<reference evidence="2 3" key="1">
    <citation type="submission" date="2024-03" db="EMBL/GenBank/DDBJ databases">
        <title>Aureococcus anophagefferens CCMP1851 and Kratosvirus quantuckense: Draft genome of a second virus-susceptible host strain in the model system.</title>
        <authorList>
            <person name="Chase E."/>
            <person name="Truchon A.R."/>
            <person name="Schepens W."/>
            <person name="Wilhelm S.W."/>
        </authorList>
    </citation>
    <scope>NUCLEOTIDE SEQUENCE [LARGE SCALE GENOMIC DNA]</scope>
    <source>
        <strain evidence="2 3">CCMP1851</strain>
    </source>
</reference>
<dbReference type="Proteomes" id="UP001363151">
    <property type="component" value="Unassembled WGS sequence"/>
</dbReference>